<keyword evidence="2" id="KW-0677">Repeat</keyword>
<protein>
    <submittedName>
        <fullName evidence="6">Uncharacterized protein</fullName>
    </submittedName>
</protein>
<dbReference type="InterPro" id="IPR001680">
    <property type="entry name" value="WD40_rpt"/>
</dbReference>
<dbReference type="SUPFAM" id="SSF50998">
    <property type="entry name" value="Quinoprotein alcohol dehydrogenase-like"/>
    <property type="match status" value="1"/>
</dbReference>
<feature type="region of interest" description="Disordered" evidence="5">
    <location>
        <begin position="408"/>
        <end position="441"/>
    </location>
</feature>
<evidence type="ECO:0000313" key="6">
    <source>
        <dbReference type="EMBL" id="GMI56229.1"/>
    </source>
</evidence>
<feature type="compositionally biased region" description="Basic and acidic residues" evidence="5">
    <location>
        <begin position="871"/>
        <end position="887"/>
    </location>
</feature>
<comment type="caution">
    <text evidence="6">The sequence shown here is derived from an EMBL/GenBank/DDBJ whole genome shotgun (WGS) entry which is preliminary data.</text>
</comment>
<organism evidence="6 7">
    <name type="scientific">Tetraparma gracilis</name>
    <dbReference type="NCBI Taxonomy" id="2962635"/>
    <lineage>
        <taxon>Eukaryota</taxon>
        <taxon>Sar</taxon>
        <taxon>Stramenopiles</taxon>
        <taxon>Ochrophyta</taxon>
        <taxon>Bolidophyceae</taxon>
        <taxon>Parmales</taxon>
        <taxon>Triparmaceae</taxon>
        <taxon>Tetraparma</taxon>
    </lineage>
</organism>
<reference evidence="6 7" key="1">
    <citation type="journal article" date="2023" name="Commun. Biol.">
        <title>Genome analysis of Parmales, the sister group of diatoms, reveals the evolutionary specialization of diatoms from phago-mixotrophs to photoautotrophs.</title>
        <authorList>
            <person name="Ban H."/>
            <person name="Sato S."/>
            <person name="Yoshikawa S."/>
            <person name="Yamada K."/>
            <person name="Nakamura Y."/>
            <person name="Ichinomiya M."/>
            <person name="Sato N."/>
            <person name="Blanc-Mathieu R."/>
            <person name="Endo H."/>
            <person name="Kuwata A."/>
            <person name="Ogata H."/>
        </authorList>
    </citation>
    <scope>NUCLEOTIDE SEQUENCE [LARGE SCALE GENOMIC DNA]</scope>
</reference>
<dbReference type="PANTHER" id="PTHR19848">
    <property type="entry name" value="WD40 REPEAT PROTEIN"/>
    <property type="match status" value="1"/>
</dbReference>
<dbReference type="PROSITE" id="PS00678">
    <property type="entry name" value="WD_REPEATS_1"/>
    <property type="match status" value="1"/>
</dbReference>
<evidence type="ECO:0000256" key="5">
    <source>
        <dbReference type="SAM" id="MobiDB-lite"/>
    </source>
</evidence>
<evidence type="ECO:0000256" key="4">
    <source>
        <dbReference type="SAM" id="Coils"/>
    </source>
</evidence>
<evidence type="ECO:0000313" key="7">
    <source>
        <dbReference type="Proteomes" id="UP001165060"/>
    </source>
</evidence>
<feature type="compositionally biased region" description="Pro residues" evidence="5">
    <location>
        <begin position="423"/>
        <end position="433"/>
    </location>
</feature>
<feature type="compositionally biased region" description="Pro residues" evidence="5">
    <location>
        <begin position="1"/>
        <end position="18"/>
    </location>
</feature>
<dbReference type="PROSITE" id="PS50082">
    <property type="entry name" value="WD_REPEATS_2"/>
    <property type="match status" value="1"/>
</dbReference>
<dbReference type="SMART" id="SM00320">
    <property type="entry name" value="WD40"/>
    <property type="match status" value="4"/>
</dbReference>
<dbReference type="Gene3D" id="2.130.10.10">
    <property type="entry name" value="YVTN repeat-like/Quinoprotein amine dehydrogenase"/>
    <property type="match status" value="1"/>
</dbReference>
<feature type="region of interest" description="Disordered" evidence="5">
    <location>
        <begin position="1"/>
        <end position="24"/>
    </location>
</feature>
<feature type="region of interest" description="Disordered" evidence="5">
    <location>
        <begin position="986"/>
        <end position="1007"/>
    </location>
</feature>
<feature type="compositionally biased region" description="Basic and acidic residues" evidence="5">
    <location>
        <begin position="996"/>
        <end position="1007"/>
    </location>
</feature>
<gene>
    <name evidence="6" type="ORF">TeGR_g13526</name>
</gene>
<keyword evidence="7" id="KW-1185">Reference proteome</keyword>
<dbReference type="InterPro" id="IPR011047">
    <property type="entry name" value="Quinoprotein_ADH-like_sf"/>
</dbReference>
<feature type="repeat" description="WD" evidence="3">
    <location>
        <begin position="256"/>
        <end position="297"/>
    </location>
</feature>
<dbReference type="PANTHER" id="PTHR19848:SF8">
    <property type="entry name" value="F-BOX AND WD REPEAT DOMAIN CONTAINING 7"/>
    <property type="match status" value="1"/>
</dbReference>
<accession>A0ABQ6NDI7</accession>
<dbReference type="Proteomes" id="UP001165060">
    <property type="component" value="Unassembled WGS sequence"/>
</dbReference>
<dbReference type="PROSITE" id="PS51257">
    <property type="entry name" value="PROKAR_LIPOPROTEIN"/>
    <property type="match status" value="1"/>
</dbReference>
<dbReference type="InterPro" id="IPR019775">
    <property type="entry name" value="WD40_repeat_CS"/>
</dbReference>
<feature type="coiled-coil region" evidence="4">
    <location>
        <begin position="717"/>
        <end position="744"/>
    </location>
</feature>
<proteinExistence type="predicted"/>
<evidence type="ECO:0000256" key="2">
    <source>
        <dbReference type="ARBA" id="ARBA00022737"/>
    </source>
</evidence>
<evidence type="ECO:0000256" key="1">
    <source>
        <dbReference type="ARBA" id="ARBA00022574"/>
    </source>
</evidence>
<feature type="region of interest" description="Disordered" evidence="5">
    <location>
        <begin position="871"/>
        <end position="900"/>
    </location>
</feature>
<feature type="coiled-coil region" evidence="4">
    <location>
        <begin position="480"/>
        <end position="525"/>
    </location>
</feature>
<keyword evidence="4" id="KW-0175">Coiled coil</keyword>
<dbReference type="Pfam" id="PF00400">
    <property type="entry name" value="WD40"/>
    <property type="match status" value="1"/>
</dbReference>
<dbReference type="InterPro" id="IPR015943">
    <property type="entry name" value="WD40/YVTN_repeat-like_dom_sf"/>
</dbReference>
<name>A0ABQ6NDI7_9STRA</name>
<sequence length="1021" mass="112487">MPTLPRGPPPGGQPPPSSSNPNAQPTSIASCFPLPLSAPAHAMVAHSSHIILADASGLQCFSAETGESISANSSAAISDITCLSLSHDGKHLFAGSSTKTVAKLTVPELRCVAVSEVLFEDFVTGIDHSCGDVALHDKNFVLVIGGATACCCVLDDSDLSVVSRKKKLHQNGIAGGCISASGSNLVTLAKAPAKKQAFKFLDRNLSEKHKYKSPHENLVNGLRFSAVNDDKFYSFSQDSSIKSWSFSKRCVLHAIPNAHLSNITALETSQDGRSLLSGSMDSSLTVWDASSSSRRATLDISEPVSDCSFCGSNSLMFVSLSKSGSVHVWKESSAATPDLFDVASISGTLSSLSARASLANMQAMHDQKSLGILPQARGTALSADRRPSVTRPVSSSIAARMSVFEHGADTNAEPPRASAHQSNPPPPPTPETPSTPVETSKERALNALAQDASHMKDELSAATGDLSETRAELSAASSSNASLTTTVANLKRELAEMEASKDAIIKQQKERIASQEQDMRRMQSELHEQWTSHHEQVLSAHADETHRWRSHSESLTAAHKYEREQAEAKLSADLEAVQKHKESLDLHSGELTDEVRTLRKMLIEEEQAKIKFEKLALEHEEREKNDMGTVQKMIEAILKQCHVLSSKTSQDRVESRIMDLAVALEKAFHFDKKTSSTLLDNVRRQKMWEKEEKLRLVQEIRSLVLEAEIAYQRSEAVKDIEDLKKRTEKELTALLEKLKNEDKAVYQAKKKFAEFHEEIIEVEKVVNRYIDEINDMRQHLATLSVSKHASDVHKTQAKISDASIELAKWTELKRDFNLALTKQDMVYRRCANMRDATRATYIKKKETFDMGIGHAFDDAIEIVADADEKEAKKRREERAEEEREKQRIAMSQRNVDRQLEGQEAKKLRASKRNLQIDPSITAVSSPLPGGGTAGTPGAMIGTLATWARIRDKAQGRNHDFNFTQYLSKDNMQNTTPFKAVANGQSPIHKPSPTHKKLFEDSRRAREKGSMQTILGTLQKAL</sequence>
<keyword evidence="1 3" id="KW-0853">WD repeat</keyword>
<evidence type="ECO:0000256" key="3">
    <source>
        <dbReference type="PROSITE-ProRule" id="PRU00221"/>
    </source>
</evidence>
<dbReference type="PROSITE" id="PS50294">
    <property type="entry name" value="WD_REPEATS_REGION"/>
    <property type="match status" value="1"/>
</dbReference>
<dbReference type="EMBL" id="BRYB01006380">
    <property type="protein sequence ID" value="GMI56229.1"/>
    <property type="molecule type" value="Genomic_DNA"/>
</dbReference>